<name>A0AAW1ZG99_CULAL</name>
<evidence type="ECO:0000313" key="2">
    <source>
        <dbReference type="EMBL" id="KAK9959329.1"/>
    </source>
</evidence>
<gene>
    <name evidence="2" type="ORF">ABG768_009459</name>
</gene>
<comment type="caution">
    <text evidence="2">The sequence shown here is derived from an EMBL/GenBank/DDBJ whole genome shotgun (WGS) entry which is preliminary data.</text>
</comment>
<feature type="region of interest" description="Disordered" evidence="1">
    <location>
        <begin position="1"/>
        <end position="20"/>
    </location>
</feature>
<proteinExistence type="predicted"/>
<dbReference type="EMBL" id="JAWDJR010000017">
    <property type="protein sequence ID" value="KAK9959329.1"/>
    <property type="molecule type" value="Genomic_DNA"/>
</dbReference>
<protein>
    <submittedName>
        <fullName evidence="2">Uncharacterized protein</fullName>
    </submittedName>
</protein>
<evidence type="ECO:0000313" key="3">
    <source>
        <dbReference type="Proteomes" id="UP001479290"/>
    </source>
</evidence>
<reference evidence="2 3" key="1">
    <citation type="submission" date="2024-05" db="EMBL/GenBank/DDBJ databases">
        <title>A high-quality chromosomal-level genome assembly of Topmouth culter (Culter alburnus).</title>
        <authorList>
            <person name="Zhao H."/>
        </authorList>
    </citation>
    <scope>NUCLEOTIDE SEQUENCE [LARGE SCALE GENOMIC DNA]</scope>
    <source>
        <strain evidence="2">CATC2023</strain>
        <tissue evidence="2">Muscle</tissue>
    </source>
</reference>
<feature type="region of interest" description="Disordered" evidence="1">
    <location>
        <begin position="40"/>
        <end position="70"/>
    </location>
</feature>
<feature type="compositionally biased region" description="Basic residues" evidence="1">
    <location>
        <begin position="49"/>
        <end position="58"/>
    </location>
</feature>
<evidence type="ECO:0000256" key="1">
    <source>
        <dbReference type="SAM" id="MobiDB-lite"/>
    </source>
</evidence>
<keyword evidence="3" id="KW-1185">Reference proteome</keyword>
<organism evidence="2 3">
    <name type="scientific">Culter alburnus</name>
    <name type="common">Topmouth culter</name>
    <dbReference type="NCBI Taxonomy" id="194366"/>
    <lineage>
        <taxon>Eukaryota</taxon>
        <taxon>Metazoa</taxon>
        <taxon>Chordata</taxon>
        <taxon>Craniata</taxon>
        <taxon>Vertebrata</taxon>
        <taxon>Euteleostomi</taxon>
        <taxon>Actinopterygii</taxon>
        <taxon>Neopterygii</taxon>
        <taxon>Teleostei</taxon>
        <taxon>Ostariophysi</taxon>
        <taxon>Cypriniformes</taxon>
        <taxon>Xenocyprididae</taxon>
        <taxon>Xenocypridinae</taxon>
        <taxon>Culter</taxon>
    </lineage>
</organism>
<dbReference type="AlphaFoldDB" id="A0AAW1ZG99"/>
<accession>A0AAW1ZG99</accession>
<dbReference type="Proteomes" id="UP001479290">
    <property type="component" value="Unassembled WGS sequence"/>
</dbReference>
<sequence>MTRVGCECRGVKDGSGDSSPVRAARARFITPKIGNIPAARRERAGKSSRAVHAKKRMHTPLPALTSREME</sequence>